<keyword evidence="7" id="KW-0446">Lipid-binding</keyword>
<dbReference type="Proteomes" id="UP000199069">
    <property type="component" value="Unassembled WGS sequence"/>
</dbReference>
<dbReference type="InterPro" id="IPR001849">
    <property type="entry name" value="PH_domain"/>
</dbReference>
<feature type="compositionally biased region" description="Gly residues" evidence="9">
    <location>
        <begin position="899"/>
        <end position="911"/>
    </location>
</feature>
<evidence type="ECO:0000256" key="7">
    <source>
        <dbReference type="ARBA" id="ARBA00023121"/>
    </source>
</evidence>
<organism evidence="13 15">
    <name type="scientific">Rhodotorula toruloides</name>
    <name type="common">Yeast</name>
    <name type="synonym">Rhodosporidium toruloides</name>
    <dbReference type="NCBI Taxonomy" id="5286"/>
    <lineage>
        <taxon>Eukaryota</taxon>
        <taxon>Fungi</taxon>
        <taxon>Dikarya</taxon>
        <taxon>Basidiomycota</taxon>
        <taxon>Pucciniomycotina</taxon>
        <taxon>Microbotryomycetes</taxon>
        <taxon>Sporidiobolales</taxon>
        <taxon>Sporidiobolaceae</taxon>
        <taxon>Rhodotorula</taxon>
    </lineage>
</organism>
<accession>A0A0K3CDV5</accession>
<dbReference type="EMBL" id="LCTV02000005">
    <property type="protein sequence ID" value="PRQ75302.1"/>
    <property type="molecule type" value="Genomic_DNA"/>
</dbReference>
<reference evidence="13 15" key="1">
    <citation type="submission" date="2015-07" db="EMBL/GenBank/DDBJ databases">
        <authorList>
            <person name="Cajimat M.N.B."/>
            <person name="Milazzo M.L."/>
            <person name="Fulhorst C.F."/>
        </authorList>
    </citation>
    <scope>NUCLEOTIDE SEQUENCE [LARGE SCALE GENOMIC DNA]</scope>
    <source>
        <strain evidence="13">Single colony</strain>
    </source>
</reference>
<evidence type="ECO:0000256" key="2">
    <source>
        <dbReference type="ARBA" id="ARBA00022448"/>
    </source>
</evidence>
<evidence type="ECO:0000313" key="15">
    <source>
        <dbReference type="Proteomes" id="UP000199069"/>
    </source>
</evidence>
<comment type="subcellular location">
    <subcellularLocation>
        <location evidence="1">Endoplasmic reticulum membrane</location>
    </subcellularLocation>
</comment>
<evidence type="ECO:0000256" key="3">
    <source>
        <dbReference type="ARBA" id="ARBA00022692"/>
    </source>
</evidence>
<feature type="region of interest" description="Disordered" evidence="9">
    <location>
        <begin position="479"/>
        <end position="1241"/>
    </location>
</feature>
<dbReference type="GO" id="GO:0008289">
    <property type="term" value="F:lipid binding"/>
    <property type="evidence" value="ECO:0007669"/>
    <property type="project" value="UniProtKB-KW"/>
</dbReference>
<dbReference type="PANTHER" id="PTHR13466:SF19">
    <property type="entry name" value="NUCLEUS-VACUOLE JUNCTION PROTEIN 2"/>
    <property type="match status" value="1"/>
</dbReference>
<dbReference type="STRING" id="5286.A0A0K3CDV5"/>
<evidence type="ECO:0000256" key="1">
    <source>
        <dbReference type="ARBA" id="ARBA00004586"/>
    </source>
</evidence>
<feature type="compositionally biased region" description="Polar residues" evidence="9">
    <location>
        <begin position="185"/>
        <end position="195"/>
    </location>
</feature>
<dbReference type="GO" id="GO:0032865">
    <property type="term" value="C:ERMES complex"/>
    <property type="evidence" value="ECO:0007669"/>
    <property type="project" value="TreeGrafter"/>
</dbReference>
<evidence type="ECO:0000256" key="4">
    <source>
        <dbReference type="ARBA" id="ARBA00022824"/>
    </source>
</evidence>
<feature type="domain" description="SMP-LTD" evidence="12">
    <location>
        <begin position="264"/>
        <end position="455"/>
    </location>
</feature>
<keyword evidence="3 10" id="KW-0812">Transmembrane</keyword>
<dbReference type="GO" id="GO:1990456">
    <property type="term" value="P:mitochondrion-endoplasmic reticulum membrane tethering"/>
    <property type="evidence" value="ECO:0007669"/>
    <property type="project" value="TreeGrafter"/>
</dbReference>
<dbReference type="GO" id="GO:0015914">
    <property type="term" value="P:phospholipid transport"/>
    <property type="evidence" value="ECO:0007669"/>
    <property type="project" value="TreeGrafter"/>
</dbReference>
<feature type="region of interest" description="Disordered" evidence="9">
    <location>
        <begin position="174"/>
        <end position="197"/>
    </location>
</feature>
<dbReference type="PANTHER" id="PTHR13466">
    <property type="entry name" value="TEX2 PROTEIN-RELATED"/>
    <property type="match status" value="1"/>
</dbReference>
<evidence type="ECO:0000259" key="12">
    <source>
        <dbReference type="PROSITE" id="PS51847"/>
    </source>
</evidence>
<dbReference type="Proteomes" id="UP000239560">
    <property type="component" value="Unassembled WGS sequence"/>
</dbReference>
<feature type="compositionally biased region" description="Basic and acidic residues" evidence="9">
    <location>
        <begin position="1035"/>
        <end position="1049"/>
    </location>
</feature>
<keyword evidence="2" id="KW-0813">Transport</keyword>
<evidence type="ECO:0000259" key="11">
    <source>
        <dbReference type="PROSITE" id="PS50003"/>
    </source>
</evidence>
<feature type="compositionally biased region" description="Low complexity" evidence="9">
    <location>
        <begin position="554"/>
        <end position="612"/>
    </location>
</feature>
<feature type="compositionally biased region" description="Basic and acidic residues" evidence="9">
    <location>
        <begin position="1060"/>
        <end position="1079"/>
    </location>
</feature>
<evidence type="ECO:0000256" key="9">
    <source>
        <dbReference type="SAM" id="MobiDB-lite"/>
    </source>
</evidence>
<evidence type="ECO:0000313" key="14">
    <source>
        <dbReference type="EMBL" id="PRQ75302.1"/>
    </source>
</evidence>
<feature type="compositionally biased region" description="Acidic residues" evidence="9">
    <location>
        <begin position="1216"/>
        <end position="1225"/>
    </location>
</feature>
<evidence type="ECO:0000256" key="8">
    <source>
        <dbReference type="ARBA" id="ARBA00023136"/>
    </source>
</evidence>
<evidence type="ECO:0000313" key="13">
    <source>
        <dbReference type="EMBL" id="CTR07103.1"/>
    </source>
</evidence>
<keyword evidence="4" id="KW-0256">Endoplasmic reticulum</keyword>
<feature type="compositionally biased region" description="Basic and acidic residues" evidence="9">
    <location>
        <begin position="873"/>
        <end position="898"/>
    </location>
</feature>
<dbReference type="OMA" id="CWAAIEV"/>
<evidence type="ECO:0000256" key="10">
    <source>
        <dbReference type="SAM" id="Phobius"/>
    </source>
</evidence>
<feature type="domain" description="PH" evidence="11">
    <location>
        <begin position="94"/>
        <end position="230"/>
    </location>
</feature>
<keyword evidence="8 10" id="KW-0472">Membrane</keyword>
<feature type="compositionally biased region" description="Basic and acidic residues" evidence="9">
    <location>
        <begin position="678"/>
        <end position="697"/>
    </location>
</feature>
<feature type="compositionally biased region" description="Low complexity" evidence="9">
    <location>
        <begin position="620"/>
        <end position="659"/>
    </location>
</feature>
<feature type="compositionally biased region" description="Low complexity" evidence="9">
    <location>
        <begin position="698"/>
        <end position="707"/>
    </location>
</feature>
<dbReference type="AlphaFoldDB" id="A0A0K3CDV5"/>
<name>A0A0K3CDV5_RHOTO</name>
<protein>
    <submittedName>
        <fullName evidence="13">BY PROTMAP: gi|647399248|emb|CDR43813.1| RHTO0S08e06194g1_1 [Rhodosporidium toruloides]</fullName>
    </submittedName>
</protein>
<proteinExistence type="predicted"/>
<dbReference type="GO" id="GO:0005789">
    <property type="term" value="C:endoplasmic reticulum membrane"/>
    <property type="evidence" value="ECO:0007669"/>
    <property type="project" value="UniProtKB-SubCell"/>
</dbReference>
<dbReference type="EMBL" id="CWKI01000005">
    <property type="protein sequence ID" value="CTR07103.1"/>
    <property type="molecule type" value="Genomic_DNA"/>
</dbReference>
<dbReference type="InterPro" id="IPR031468">
    <property type="entry name" value="SMP_LBD"/>
</dbReference>
<keyword evidence="15" id="KW-1185">Reference proteome</keyword>
<feature type="compositionally biased region" description="Basic and acidic residues" evidence="9">
    <location>
        <begin position="1166"/>
        <end position="1179"/>
    </location>
</feature>
<gene>
    <name evidence="13" type="primary">FGENESH: predicted gene_5.509</name>
    <name evidence="14" type="ORF">AAT19DRAFT_14324</name>
    <name evidence="13" type="ORF">BN2166_0029640</name>
</gene>
<keyword evidence="6" id="KW-0445">Lipid transport</keyword>
<keyword evidence="5 10" id="KW-1133">Transmembrane helix</keyword>
<feature type="compositionally biased region" description="Low complexity" evidence="9">
    <location>
        <begin position="970"/>
        <end position="1010"/>
    </location>
</feature>
<sequence>MVGSFVFALTYLLGGITFLPLCLAVLLAFLYYTSPVVRVPRKTGIPELAAKSHSTASGEQEDEVEPVNVYRAGWLTVRRTYEPLKVGNDGTYVGMLASGYRSFMDNRSRDPRRSKPKDRFFAVLKQNILFLYEGEDQNECWAAIEVSAHDIVIFPDGNIDGELYVKRTAIQLKPRRTEEDAEDATSPTGHAQSDETAYDLETGKPLPWFIFAKVNSDKEDWYHSLQLASRLGNPPATASIARDRALFDSEDMARLVEAIDAQPDSIPMRWFNALIGRIFLSVYRTSSLENYLTSRIVRKLKRVKLPSMLSEIQVREVNVGASVPLFSKPMLKDLTADGDASMEVHVAYVGEARVTIETEATVSLGSRFKPYTVRLVLAVVLKELEGTMLVKMKRPPSNRLWFGFTQMPKMVLSVEPVVSARQIKWSMVTGPIESRIRELIMESIVVPHMDDLSFFSTLAQPLFRGGIYGAFLRADKSTASADELDSPSDKKNEVDPSTDGPAEEDLVGEATPSVSKGNEVKEAVSSATKESGAQLRAAAMRRRRSSEGDRPLDLTPMSTSPAATPSVASPRSPPSASSSVTSLAGLSASLASWREKNSSSTSMNGSNGASTSRTTTRWFSKSSTLVPSASSASTTPAPSVRTNDSTDSITSASSATTATGEAPTPVQPEVSASQLRDILAKRAEERDREREKEREKAAAVAAAVDRVGLPIVEAQAEELKEESEERKGEEGDVAGEAAPTDQETPLPLNDPSLNTSTPVSDPAAAPKPPTLPNRPSFVKALPTPPPASPAASTTSRDASLAAPPPLPRRHSPSASVDSGSTSTTASTASSLLASWRTKVPTSAAERSEALSAAKESMKRWGANWAAKRAQAQQEKEERAKRVEDSDRPVGESPEKERGGNGGTGEGNGGGYRDYRKGKSMSSGRGGGGIADYFGTNGSSDSLVTPKTPPRPIPRAPTTATSTHTAGQLLSSASSTSSGHFAPSSPSASTALSTSSALANSSPSTSPSKPSILASGPPTMSAGAGYGRRMMTLPGIRDEDKRKKVSEDHLGGGVAAVAASEGEKGKKAEKDGEEAKKEEATSATSTPPVEPSAELADAAGSTGQSEVEVKPEEVASTASTAQEPQPPIDEPASSSITAEPPALPPRDPAPVPSSDEADVPAAPPLPPRKDAVDLPKEVEKVPPVGVEQDSTATDAPALPPRSGTHEDAPRPSAADVREDDGDEADEAGWGLDDAAVVEEDKS</sequence>
<evidence type="ECO:0000256" key="5">
    <source>
        <dbReference type="ARBA" id="ARBA00022989"/>
    </source>
</evidence>
<dbReference type="CDD" id="cd21675">
    <property type="entry name" value="SMP_TEX2"/>
    <property type="match status" value="1"/>
</dbReference>
<reference evidence="14 16" key="2">
    <citation type="journal article" date="2018" name="Elife">
        <title>Functional genomics of lipid metabolism in the oleaginous yeast Rhodosporidium toruloides.</title>
        <authorList>
            <person name="Coradetti S.T."/>
            <person name="Pinel D."/>
            <person name="Geiselman G."/>
            <person name="Ito M."/>
            <person name="Mondo S."/>
            <person name="Reilly M.C."/>
            <person name="Cheng Y.F."/>
            <person name="Bauer S."/>
            <person name="Grigoriev I."/>
            <person name="Gladden J.M."/>
            <person name="Simmons B.A."/>
            <person name="Brem R."/>
            <person name="Arkin A.P."/>
            <person name="Skerker J.M."/>
        </authorList>
    </citation>
    <scope>NUCLEOTIDE SEQUENCE [LARGE SCALE GENOMIC DNA]</scope>
    <source>
        <strain evidence="14 16">NBRC 0880</strain>
    </source>
</reference>
<feature type="compositionally biased region" description="Low complexity" evidence="9">
    <location>
        <begin position="789"/>
        <end position="801"/>
    </location>
</feature>
<dbReference type="Pfam" id="PF10296">
    <property type="entry name" value="MMM1"/>
    <property type="match status" value="1"/>
</dbReference>
<feature type="compositionally biased region" description="Pro residues" evidence="9">
    <location>
        <begin position="1140"/>
        <end position="1150"/>
    </location>
</feature>
<dbReference type="OrthoDB" id="26740at2759"/>
<dbReference type="PROSITE" id="PS50003">
    <property type="entry name" value="PH_DOMAIN"/>
    <property type="match status" value="1"/>
</dbReference>
<feature type="transmembrane region" description="Helical" evidence="10">
    <location>
        <begin position="7"/>
        <end position="32"/>
    </location>
</feature>
<evidence type="ECO:0000256" key="6">
    <source>
        <dbReference type="ARBA" id="ARBA00023055"/>
    </source>
</evidence>
<feature type="compositionally biased region" description="Low complexity" evidence="9">
    <location>
        <begin position="812"/>
        <end position="834"/>
    </location>
</feature>
<dbReference type="PROSITE" id="PS51847">
    <property type="entry name" value="SMP"/>
    <property type="match status" value="1"/>
</dbReference>
<dbReference type="InterPro" id="IPR019411">
    <property type="entry name" value="MMM1_dom"/>
</dbReference>
<evidence type="ECO:0000313" key="16">
    <source>
        <dbReference type="Proteomes" id="UP000239560"/>
    </source>
</evidence>